<accession>A0A1V9XBP4</accession>
<name>A0A1V9XBP4_9ACAR</name>
<evidence type="ECO:0000313" key="3">
    <source>
        <dbReference type="EMBL" id="OQR70821.1"/>
    </source>
</evidence>
<dbReference type="PANTHER" id="PTHR10075">
    <property type="entry name" value="BASIGIN RELATED"/>
    <property type="match status" value="1"/>
</dbReference>
<dbReference type="GO" id="GO:0005886">
    <property type="term" value="C:plasma membrane"/>
    <property type="evidence" value="ECO:0007669"/>
    <property type="project" value="TreeGrafter"/>
</dbReference>
<proteinExistence type="predicted"/>
<evidence type="ECO:0000313" key="4">
    <source>
        <dbReference type="Proteomes" id="UP000192247"/>
    </source>
</evidence>
<dbReference type="Proteomes" id="UP000192247">
    <property type="component" value="Unassembled WGS sequence"/>
</dbReference>
<dbReference type="EMBL" id="MNPL01016031">
    <property type="protein sequence ID" value="OQR70821.1"/>
    <property type="molecule type" value="Genomic_DNA"/>
</dbReference>
<reference evidence="3 4" key="1">
    <citation type="journal article" date="2017" name="Gigascience">
        <title>Draft genome of the honey bee ectoparasitic mite, Tropilaelaps mercedesae, is shaped by the parasitic life history.</title>
        <authorList>
            <person name="Dong X."/>
            <person name="Armstrong S.D."/>
            <person name="Xia D."/>
            <person name="Makepeace B.L."/>
            <person name="Darby A.C."/>
            <person name="Kadowaki T."/>
        </authorList>
    </citation>
    <scope>NUCLEOTIDE SEQUENCE [LARGE SCALE GENOMIC DNA]</scope>
    <source>
        <strain evidence="3">Wuxi-XJTLU</strain>
    </source>
</reference>
<dbReference type="SUPFAM" id="SSF48726">
    <property type="entry name" value="Immunoglobulin"/>
    <property type="match status" value="2"/>
</dbReference>
<dbReference type="PANTHER" id="PTHR10075:SF100">
    <property type="entry name" value="FASCICLIN-2"/>
    <property type="match status" value="1"/>
</dbReference>
<dbReference type="AlphaFoldDB" id="A0A1V9XBP4"/>
<dbReference type="PROSITE" id="PS50835">
    <property type="entry name" value="IG_LIKE"/>
    <property type="match status" value="1"/>
</dbReference>
<evidence type="ECO:0000256" key="1">
    <source>
        <dbReference type="ARBA" id="ARBA00023319"/>
    </source>
</evidence>
<dbReference type="Pfam" id="PF13927">
    <property type="entry name" value="Ig_3"/>
    <property type="match status" value="1"/>
</dbReference>
<organism evidence="3 4">
    <name type="scientific">Tropilaelaps mercedesae</name>
    <dbReference type="NCBI Taxonomy" id="418985"/>
    <lineage>
        <taxon>Eukaryota</taxon>
        <taxon>Metazoa</taxon>
        <taxon>Ecdysozoa</taxon>
        <taxon>Arthropoda</taxon>
        <taxon>Chelicerata</taxon>
        <taxon>Arachnida</taxon>
        <taxon>Acari</taxon>
        <taxon>Parasitiformes</taxon>
        <taxon>Mesostigmata</taxon>
        <taxon>Gamasina</taxon>
        <taxon>Dermanyssoidea</taxon>
        <taxon>Laelapidae</taxon>
        <taxon>Tropilaelaps</taxon>
    </lineage>
</organism>
<sequence length="103" mass="11800">MFSVNRRLTATEGVSILNVTEFSSTLIFNELQPHHKGNYTCEARNDAGVVRFTERMVIHVPPSWRVEPHDTPVVKGTTAFLDCQADGFPQPKIRWTRAQGWFR</sequence>
<dbReference type="OrthoDB" id="6513245at2759"/>
<dbReference type="InterPro" id="IPR007110">
    <property type="entry name" value="Ig-like_dom"/>
</dbReference>
<dbReference type="InterPro" id="IPR013783">
    <property type="entry name" value="Ig-like_fold"/>
</dbReference>
<dbReference type="InterPro" id="IPR036179">
    <property type="entry name" value="Ig-like_dom_sf"/>
</dbReference>
<gene>
    <name evidence="3" type="ORF">BIW11_04090</name>
</gene>
<dbReference type="GO" id="GO:0070593">
    <property type="term" value="P:dendrite self-avoidance"/>
    <property type="evidence" value="ECO:0007669"/>
    <property type="project" value="TreeGrafter"/>
</dbReference>
<keyword evidence="1" id="KW-0393">Immunoglobulin domain</keyword>
<protein>
    <submittedName>
        <fullName evidence="3">Down syndrome cell adhesion molecule-like</fullName>
    </submittedName>
</protein>
<dbReference type="STRING" id="418985.A0A1V9XBP4"/>
<dbReference type="InParanoid" id="A0A1V9XBP4"/>
<dbReference type="GO" id="GO:0098632">
    <property type="term" value="F:cell-cell adhesion mediator activity"/>
    <property type="evidence" value="ECO:0007669"/>
    <property type="project" value="TreeGrafter"/>
</dbReference>
<comment type="caution">
    <text evidence="3">The sequence shown here is derived from an EMBL/GenBank/DDBJ whole genome shotgun (WGS) entry which is preliminary data.</text>
</comment>
<dbReference type="GO" id="GO:0030424">
    <property type="term" value="C:axon"/>
    <property type="evidence" value="ECO:0007669"/>
    <property type="project" value="TreeGrafter"/>
</dbReference>
<dbReference type="Gene3D" id="2.60.40.10">
    <property type="entry name" value="Immunoglobulins"/>
    <property type="match status" value="2"/>
</dbReference>
<dbReference type="GO" id="GO:0007156">
    <property type="term" value="P:homophilic cell adhesion via plasma membrane adhesion molecules"/>
    <property type="evidence" value="ECO:0007669"/>
    <property type="project" value="TreeGrafter"/>
</dbReference>
<evidence type="ECO:0000259" key="2">
    <source>
        <dbReference type="PROSITE" id="PS50835"/>
    </source>
</evidence>
<dbReference type="GO" id="GO:0007411">
    <property type="term" value="P:axon guidance"/>
    <property type="evidence" value="ECO:0007669"/>
    <property type="project" value="TreeGrafter"/>
</dbReference>
<feature type="domain" description="Ig-like" evidence="2">
    <location>
        <begin position="62"/>
        <end position="103"/>
    </location>
</feature>
<keyword evidence="4" id="KW-1185">Reference proteome</keyword>